<keyword evidence="3" id="KW-1185">Reference proteome</keyword>
<reference evidence="2 3" key="1">
    <citation type="submission" date="2019-05" db="EMBL/GenBank/DDBJ databases">
        <title>Another draft genome of Portunus trituberculatus and its Hox gene families provides insights of decapod evolution.</title>
        <authorList>
            <person name="Jeong J.-H."/>
            <person name="Song I."/>
            <person name="Kim S."/>
            <person name="Choi T."/>
            <person name="Kim D."/>
            <person name="Ryu S."/>
            <person name="Kim W."/>
        </authorList>
    </citation>
    <scope>NUCLEOTIDE SEQUENCE [LARGE SCALE GENOMIC DNA]</scope>
    <source>
        <tissue evidence="2">Muscle</tissue>
    </source>
</reference>
<name>A0A5B7IYV0_PORTR</name>
<evidence type="ECO:0000313" key="2">
    <source>
        <dbReference type="EMBL" id="MPC87715.1"/>
    </source>
</evidence>
<evidence type="ECO:0000313" key="3">
    <source>
        <dbReference type="Proteomes" id="UP000324222"/>
    </source>
</evidence>
<feature type="signal peptide" evidence="1">
    <location>
        <begin position="1"/>
        <end position="16"/>
    </location>
</feature>
<feature type="chain" id="PRO_5022843783" evidence="1">
    <location>
        <begin position="17"/>
        <end position="36"/>
    </location>
</feature>
<dbReference type="AlphaFoldDB" id="A0A5B7IYV0"/>
<evidence type="ECO:0000256" key="1">
    <source>
        <dbReference type="SAM" id="SignalP"/>
    </source>
</evidence>
<proteinExistence type="predicted"/>
<accession>A0A5B7IYV0</accession>
<sequence length="36" mass="4039">MKIIWVSLLLAGLCLAKEEEGADGLQEIEGRRIQVR</sequence>
<gene>
    <name evidence="2" type="ORF">E2C01_082587</name>
</gene>
<organism evidence="2 3">
    <name type="scientific">Portunus trituberculatus</name>
    <name type="common">Swimming crab</name>
    <name type="synonym">Neptunus trituberculatus</name>
    <dbReference type="NCBI Taxonomy" id="210409"/>
    <lineage>
        <taxon>Eukaryota</taxon>
        <taxon>Metazoa</taxon>
        <taxon>Ecdysozoa</taxon>
        <taxon>Arthropoda</taxon>
        <taxon>Crustacea</taxon>
        <taxon>Multicrustacea</taxon>
        <taxon>Malacostraca</taxon>
        <taxon>Eumalacostraca</taxon>
        <taxon>Eucarida</taxon>
        <taxon>Decapoda</taxon>
        <taxon>Pleocyemata</taxon>
        <taxon>Brachyura</taxon>
        <taxon>Eubrachyura</taxon>
        <taxon>Portunoidea</taxon>
        <taxon>Portunidae</taxon>
        <taxon>Portuninae</taxon>
        <taxon>Portunus</taxon>
    </lineage>
</organism>
<dbReference type="EMBL" id="VSRR010075340">
    <property type="protein sequence ID" value="MPC87715.1"/>
    <property type="molecule type" value="Genomic_DNA"/>
</dbReference>
<keyword evidence="1" id="KW-0732">Signal</keyword>
<comment type="caution">
    <text evidence="2">The sequence shown here is derived from an EMBL/GenBank/DDBJ whole genome shotgun (WGS) entry which is preliminary data.</text>
</comment>
<protein>
    <submittedName>
        <fullName evidence="2">Uncharacterized protein</fullName>
    </submittedName>
</protein>
<dbReference type="Proteomes" id="UP000324222">
    <property type="component" value="Unassembled WGS sequence"/>
</dbReference>